<dbReference type="STRING" id="1156985.SAMN04488118_11134"/>
<dbReference type="EMBL" id="FMWG01000011">
    <property type="protein sequence ID" value="SCZ70884.1"/>
    <property type="molecule type" value="Genomic_DNA"/>
</dbReference>
<dbReference type="AlphaFoldDB" id="A0A1G5R9X2"/>
<evidence type="ECO:0000313" key="2">
    <source>
        <dbReference type="EMBL" id="SCZ70884.1"/>
    </source>
</evidence>
<reference evidence="2 3" key="1">
    <citation type="submission" date="2016-10" db="EMBL/GenBank/DDBJ databases">
        <authorList>
            <person name="de Groot N.N."/>
        </authorList>
    </citation>
    <scope>NUCLEOTIDE SEQUENCE [LARGE SCALE GENOMIC DNA]</scope>
    <source>
        <strain evidence="2 3">U95</strain>
    </source>
</reference>
<feature type="transmembrane region" description="Helical" evidence="1">
    <location>
        <begin position="7"/>
        <end position="26"/>
    </location>
</feature>
<name>A0A1G5R9X2_9RHOB</name>
<evidence type="ECO:0000313" key="3">
    <source>
        <dbReference type="Proteomes" id="UP000198767"/>
    </source>
</evidence>
<keyword evidence="1" id="KW-0812">Transmembrane</keyword>
<evidence type="ECO:0000256" key="1">
    <source>
        <dbReference type="SAM" id="Phobius"/>
    </source>
</evidence>
<keyword evidence="1" id="KW-1133">Transmembrane helix</keyword>
<dbReference type="OrthoDB" id="7853148at2"/>
<dbReference type="Proteomes" id="UP000198767">
    <property type="component" value="Unassembled WGS sequence"/>
</dbReference>
<feature type="transmembrane region" description="Helical" evidence="1">
    <location>
        <begin position="38"/>
        <end position="56"/>
    </location>
</feature>
<feature type="transmembrane region" description="Helical" evidence="1">
    <location>
        <begin position="95"/>
        <end position="113"/>
    </location>
</feature>
<keyword evidence="3" id="KW-1185">Reference proteome</keyword>
<gene>
    <name evidence="2" type="ORF">SAMN04488118_11134</name>
</gene>
<keyword evidence="1" id="KW-0472">Membrane</keyword>
<sequence>MPLSRLRLTSIAILIVLGFFQIPVAPDTLEFDPALNRILKWLFMFAPLIPLAVVLIKSLTARPWPPLFVFGMASLTAIFGLLMSVLHIIFGSSLAFMHTLSLTIAIVAFLSVLNTGSISGLWSKLIIIPVVVAVWSISTIAVIAFQANKISGGDPFCLAAHKTNGEITNFAQLRGLSFYAPLRGKNALQWDFHGLLIVETDEGPVVYNWSPRWARFDVIAQPALYLVDPLAACVPKAD</sequence>
<protein>
    <submittedName>
        <fullName evidence="2">Uncharacterized protein</fullName>
    </submittedName>
</protein>
<dbReference type="RefSeq" id="WP_090220444.1">
    <property type="nucleotide sequence ID" value="NZ_FMWG01000011.1"/>
</dbReference>
<proteinExistence type="predicted"/>
<feature type="transmembrane region" description="Helical" evidence="1">
    <location>
        <begin position="125"/>
        <end position="145"/>
    </location>
</feature>
<accession>A0A1G5R9X2</accession>
<organism evidence="2 3">
    <name type="scientific">Epibacterium ulvae</name>
    <dbReference type="NCBI Taxonomy" id="1156985"/>
    <lineage>
        <taxon>Bacteria</taxon>
        <taxon>Pseudomonadati</taxon>
        <taxon>Pseudomonadota</taxon>
        <taxon>Alphaproteobacteria</taxon>
        <taxon>Rhodobacterales</taxon>
        <taxon>Roseobacteraceae</taxon>
        <taxon>Epibacterium</taxon>
    </lineage>
</organism>
<feature type="transmembrane region" description="Helical" evidence="1">
    <location>
        <begin position="68"/>
        <end position="89"/>
    </location>
</feature>